<dbReference type="InterPro" id="IPR012696">
    <property type="entry name" value="PhnM"/>
</dbReference>
<dbReference type="NCBIfam" id="NF011984">
    <property type="entry name" value="PRK15446.1-5"/>
    <property type="match status" value="1"/>
</dbReference>
<dbReference type="GO" id="GO:0016787">
    <property type="term" value="F:hydrolase activity"/>
    <property type="evidence" value="ECO:0007669"/>
    <property type="project" value="UniProtKB-KW"/>
</dbReference>
<dbReference type="RefSeq" id="WP_207446079.1">
    <property type="nucleotide sequence ID" value="NZ_CP061091.1"/>
</dbReference>
<dbReference type="SUPFAM" id="SSF51338">
    <property type="entry name" value="Composite domain of metallo-dependent hydrolases"/>
    <property type="match status" value="1"/>
</dbReference>
<comment type="caution">
    <text evidence="2">The sequence shown here is derived from an EMBL/GenBank/DDBJ whole genome shotgun (WGS) entry which is preliminary data.</text>
</comment>
<gene>
    <name evidence="2" type="ORF">IAI60_07790</name>
</gene>
<sequence length="378" mass="41192">MTTETILTNALLVLPDTMQPGTLVLREGRIADLQPGRSHAPGAIDLDGDHLIPGVIDVHTDNLERQVQPRATARWPSRSAFLAHDAQTAAAGVTTVLDALCLGDLGFDAERTETFLNGVKDLDALAPTGLLKSEHFLHLRCELPAADLLPLLETVADHPAVRMVSLMDHSPGVGQYVDIERYRKMRARSMPLPEVEKRIDKLLTQRERLRGPQRRALLERIAHRNLPLASHDDWREDEIAENAAEGIMISEFPVSLMAAEAARRHGMQIIGGAPNLVRGGSHSGNVAVVDLVRSGLVDVLASDYVPPAMIEAAWRAAADTGISLPAAVATITATPARMLKMEDRGRIEVGRRADLVRIRPLGQMPVVRAVWRAGERVA</sequence>
<dbReference type="Gene3D" id="2.30.40.10">
    <property type="entry name" value="Urease, subunit C, domain 1"/>
    <property type="match status" value="2"/>
</dbReference>
<dbReference type="InterPro" id="IPR032466">
    <property type="entry name" value="Metal_Hydrolase"/>
</dbReference>
<dbReference type="SUPFAM" id="SSF51556">
    <property type="entry name" value="Metallo-dependent hydrolases"/>
    <property type="match status" value="1"/>
</dbReference>
<organism evidence="2 3">
    <name type="scientific">Roseomonas marmotae</name>
    <dbReference type="NCBI Taxonomy" id="2768161"/>
    <lineage>
        <taxon>Bacteria</taxon>
        <taxon>Pseudomonadati</taxon>
        <taxon>Pseudomonadota</taxon>
        <taxon>Alphaproteobacteria</taxon>
        <taxon>Acetobacterales</taxon>
        <taxon>Roseomonadaceae</taxon>
        <taxon>Roseomonas</taxon>
    </lineage>
</organism>
<protein>
    <submittedName>
        <fullName evidence="2">Alpha-D-ribose 1-methylphosphonate 5-triphosphate diphosphatase</fullName>
        <ecNumber evidence="2">3.6.1.63</ecNumber>
    </submittedName>
</protein>
<evidence type="ECO:0000313" key="2">
    <source>
        <dbReference type="EMBL" id="MBO1074509.1"/>
    </source>
</evidence>
<dbReference type="PANTHER" id="PTHR43135:SF3">
    <property type="entry name" value="ALPHA-D-RIBOSE 1-METHYLPHOSPHONATE 5-TRIPHOSPHATE DIPHOSPHATASE"/>
    <property type="match status" value="1"/>
</dbReference>
<dbReference type="NCBIfam" id="NF011990">
    <property type="entry name" value="PRK15446.2-6"/>
    <property type="match status" value="1"/>
</dbReference>
<keyword evidence="2" id="KW-0378">Hydrolase</keyword>
<dbReference type="PIRSF" id="PIRSF038971">
    <property type="entry name" value="PhnM"/>
    <property type="match status" value="1"/>
</dbReference>
<dbReference type="InterPro" id="IPR013108">
    <property type="entry name" value="Amidohydro_3"/>
</dbReference>
<dbReference type="InterPro" id="IPR011059">
    <property type="entry name" value="Metal-dep_hydrolase_composite"/>
</dbReference>
<evidence type="ECO:0000259" key="1">
    <source>
        <dbReference type="Pfam" id="PF07969"/>
    </source>
</evidence>
<reference evidence="2 3" key="1">
    <citation type="submission" date="2020-09" db="EMBL/GenBank/DDBJ databases">
        <title>Roseomonas.</title>
        <authorList>
            <person name="Zhu W."/>
        </authorList>
    </citation>
    <scope>NUCLEOTIDE SEQUENCE [LARGE SCALE GENOMIC DNA]</scope>
    <source>
        <strain evidence="2 3">1311</strain>
    </source>
</reference>
<feature type="domain" description="Amidohydrolase 3" evidence="1">
    <location>
        <begin position="229"/>
        <end position="377"/>
    </location>
</feature>
<dbReference type="Pfam" id="PF07969">
    <property type="entry name" value="Amidohydro_3"/>
    <property type="match status" value="1"/>
</dbReference>
<accession>A0ABS3KAN5</accession>
<dbReference type="EMBL" id="JACTNF010000005">
    <property type="protein sequence ID" value="MBO1074509.1"/>
    <property type="molecule type" value="Genomic_DNA"/>
</dbReference>
<proteinExistence type="predicted"/>
<dbReference type="Proteomes" id="UP001518990">
    <property type="component" value="Unassembled WGS sequence"/>
</dbReference>
<dbReference type="PANTHER" id="PTHR43135">
    <property type="entry name" value="ALPHA-D-RIBOSE 1-METHYLPHOSPHONATE 5-TRIPHOSPHATE DIPHOSPHATASE"/>
    <property type="match status" value="1"/>
</dbReference>
<dbReference type="InterPro" id="IPR051781">
    <property type="entry name" value="Metallo-dep_Hydrolase"/>
</dbReference>
<keyword evidence="3" id="KW-1185">Reference proteome</keyword>
<name>A0ABS3KAN5_9PROT</name>
<evidence type="ECO:0000313" key="3">
    <source>
        <dbReference type="Proteomes" id="UP001518990"/>
    </source>
</evidence>
<dbReference type="EC" id="3.6.1.63" evidence="2"/>
<dbReference type="Gene3D" id="3.20.20.140">
    <property type="entry name" value="Metal-dependent hydrolases"/>
    <property type="match status" value="2"/>
</dbReference>
<dbReference type="NCBIfam" id="TIGR02318">
    <property type="entry name" value="phosphono_phnM"/>
    <property type="match status" value="1"/>
</dbReference>